<comment type="caution">
    <text evidence="8">The sequence shown here is derived from an EMBL/GenBank/DDBJ whole genome shotgun (WGS) entry which is preliminary data.</text>
</comment>
<dbReference type="RefSeq" id="WP_054206615.1">
    <property type="nucleotide sequence ID" value="NZ_LHPH01000002.1"/>
</dbReference>
<dbReference type="EMBL" id="LHPH01000002">
    <property type="protein sequence ID" value="KPH65051.1"/>
    <property type="molecule type" value="Genomic_DNA"/>
</dbReference>
<keyword evidence="3 6" id="KW-0812">Transmembrane</keyword>
<feature type="transmembrane region" description="Helical" evidence="6">
    <location>
        <begin position="92"/>
        <end position="113"/>
    </location>
</feature>
<feature type="transmembrane region" description="Helical" evidence="6">
    <location>
        <begin position="7"/>
        <end position="29"/>
    </location>
</feature>
<organism evidence="8 9">
    <name type="scientific">Pseudoalteromonas porphyrae</name>
    <dbReference type="NCBI Taxonomy" id="187330"/>
    <lineage>
        <taxon>Bacteria</taxon>
        <taxon>Pseudomonadati</taxon>
        <taxon>Pseudomonadota</taxon>
        <taxon>Gammaproteobacteria</taxon>
        <taxon>Alteromonadales</taxon>
        <taxon>Pseudoalteromonadaceae</taxon>
        <taxon>Pseudoalteromonas</taxon>
    </lineage>
</organism>
<feature type="domain" description="EamA" evidence="7">
    <location>
        <begin position="8"/>
        <end position="136"/>
    </location>
</feature>
<accession>A0A0N0M1C3</accession>
<feature type="transmembrane region" description="Helical" evidence="6">
    <location>
        <begin position="66"/>
        <end position="86"/>
    </location>
</feature>
<dbReference type="InterPro" id="IPR037185">
    <property type="entry name" value="EmrE-like"/>
</dbReference>
<dbReference type="PANTHER" id="PTHR42920:SF5">
    <property type="entry name" value="EAMA DOMAIN-CONTAINING PROTEIN"/>
    <property type="match status" value="1"/>
</dbReference>
<dbReference type="InterPro" id="IPR051258">
    <property type="entry name" value="Diverse_Substrate_Transporter"/>
</dbReference>
<dbReference type="GO" id="GO:0005886">
    <property type="term" value="C:plasma membrane"/>
    <property type="evidence" value="ECO:0007669"/>
    <property type="project" value="UniProtKB-SubCell"/>
</dbReference>
<name>A0A0N0M1C3_9GAMM</name>
<evidence type="ECO:0000256" key="1">
    <source>
        <dbReference type="ARBA" id="ARBA00004651"/>
    </source>
</evidence>
<evidence type="ECO:0000256" key="4">
    <source>
        <dbReference type="ARBA" id="ARBA00022989"/>
    </source>
</evidence>
<feature type="transmembrane region" description="Helical" evidence="6">
    <location>
        <begin position="237"/>
        <end position="256"/>
    </location>
</feature>
<keyword evidence="5 6" id="KW-0472">Membrane</keyword>
<evidence type="ECO:0000256" key="6">
    <source>
        <dbReference type="SAM" id="Phobius"/>
    </source>
</evidence>
<evidence type="ECO:0000313" key="8">
    <source>
        <dbReference type="EMBL" id="KPH65051.1"/>
    </source>
</evidence>
<dbReference type="PATRIC" id="fig|187330.3.peg.403"/>
<dbReference type="AlphaFoldDB" id="A0A0N0M1C3"/>
<evidence type="ECO:0000256" key="5">
    <source>
        <dbReference type="ARBA" id="ARBA00023136"/>
    </source>
</evidence>
<dbReference type="OrthoDB" id="9150437at2"/>
<dbReference type="STRING" id="187330.AMS58_19145"/>
<keyword evidence="2" id="KW-1003">Cell membrane</keyword>
<feature type="transmembrane region" description="Helical" evidence="6">
    <location>
        <begin position="205"/>
        <end position="225"/>
    </location>
</feature>
<dbReference type="Pfam" id="PF00892">
    <property type="entry name" value="EamA"/>
    <property type="match status" value="2"/>
</dbReference>
<comment type="subcellular location">
    <subcellularLocation>
        <location evidence="1">Cell membrane</location>
        <topology evidence="1">Multi-pass membrane protein</topology>
    </subcellularLocation>
</comment>
<evidence type="ECO:0000256" key="3">
    <source>
        <dbReference type="ARBA" id="ARBA00022692"/>
    </source>
</evidence>
<reference evidence="8 9" key="1">
    <citation type="submission" date="2015-08" db="EMBL/GenBank/DDBJ databases">
        <title>Draft Genome Sequence of Pseudoalteromonas porphyrae UCD-SED14.</title>
        <authorList>
            <person name="Coil D.A."/>
            <person name="Jospin G."/>
            <person name="Lee R.D."/>
            <person name="Eisen J.A."/>
        </authorList>
    </citation>
    <scope>NUCLEOTIDE SEQUENCE [LARGE SCALE GENOMIC DNA]</scope>
    <source>
        <strain evidence="8 9">UCD-SED14</strain>
    </source>
</reference>
<feature type="domain" description="EamA" evidence="7">
    <location>
        <begin position="149"/>
        <end position="276"/>
    </location>
</feature>
<evidence type="ECO:0000259" key="7">
    <source>
        <dbReference type="Pfam" id="PF00892"/>
    </source>
</evidence>
<dbReference type="InterPro" id="IPR000620">
    <property type="entry name" value="EamA_dom"/>
</dbReference>
<dbReference type="SUPFAM" id="SSF103481">
    <property type="entry name" value="Multidrug resistance efflux transporter EmrE"/>
    <property type="match status" value="2"/>
</dbReference>
<gene>
    <name evidence="8" type="ORF">ADS77_01880</name>
</gene>
<evidence type="ECO:0000313" key="9">
    <source>
        <dbReference type="Proteomes" id="UP000037848"/>
    </source>
</evidence>
<keyword evidence="4 6" id="KW-1133">Transmembrane helix</keyword>
<sequence length="288" mass="31390">MQPQQQSLIYLHIAVLLFGGTALFAQLINLNALDITVYRAAIAGVAILLLLLWQKKAIKLNATKDYAIALFLGVAVGLHWVTYFAGMQMAGIAIGMIAFFTYPVITVFIEPFFNQCKPKLTDLLSACVVIFGIYLLIPDADMGGDITQGVLTGVVSAFFFAIRNIIHKRYFSQYGGPQTMFYQTCVASILLCAFIEVPVIEIPSYDLGLLLVAGVIFTATPHSLFAASLQYLSASTAGLISCLQPLYGTFLAFLLLHEQPSLLTLLGGALVISAAFYETWSVTRKHTL</sequence>
<feature type="transmembrane region" description="Helical" evidence="6">
    <location>
        <begin position="179"/>
        <end position="199"/>
    </location>
</feature>
<dbReference type="Proteomes" id="UP000037848">
    <property type="component" value="Unassembled WGS sequence"/>
</dbReference>
<keyword evidence="9" id="KW-1185">Reference proteome</keyword>
<feature type="transmembrane region" description="Helical" evidence="6">
    <location>
        <begin position="149"/>
        <end position="167"/>
    </location>
</feature>
<feature type="transmembrane region" description="Helical" evidence="6">
    <location>
        <begin position="120"/>
        <end position="137"/>
    </location>
</feature>
<feature type="transmembrane region" description="Helical" evidence="6">
    <location>
        <begin position="35"/>
        <end position="54"/>
    </location>
</feature>
<proteinExistence type="predicted"/>
<feature type="transmembrane region" description="Helical" evidence="6">
    <location>
        <begin position="262"/>
        <end position="280"/>
    </location>
</feature>
<protein>
    <submittedName>
        <fullName evidence="8">Permease</fullName>
    </submittedName>
</protein>
<evidence type="ECO:0000256" key="2">
    <source>
        <dbReference type="ARBA" id="ARBA00022475"/>
    </source>
</evidence>
<dbReference type="PANTHER" id="PTHR42920">
    <property type="entry name" value="OS03G0707200 PROTEIN-RELATED"/>
    <property type="match status" value="1"/>
</dbReference>